<dbReference type="PANTHER" id="PTHR30429">
    <property type="entry name" value="D-METHIONINE-BINDING LIPOPROTEIN METQ"/>
    <property type="match status" value="1"/>
</dbReference>
<comment type="similarity">
    <text evidence="2">Belongs to the NlpA lipoprotein family.</text>
</comment>
<evidence type="ECO:0000256" key="2">
    <source>
        <dbReference type="ARBA" id="ARBA00008973"/>
    </source>
</evidence>
<sequence length="256" mass="28152">MKKIILILGLLGSVVTFGAKLKVGASPVPHGELLQLVKEDLKNENVDLEIVELTDYVTPNLLLDSGELDGNFFQHKPYLETFSKEKNLKLESAGNIHIEPLGVYSKRIDKIENLKKGGVVAIPNDPTNGGRALILLHNNGIIKLKNPQDLLATEFDIIENKNNLKFKSLDAAQIPRVLEDADLVVVNGNYAIEAGLNPLKEALIIEGKESPYANLIAVRKGDVNREDIQKLVKALQSEKVKSFIEKTYKGGVVPAF</sequence>
<dbReference type="EMBL" id="FUWX01000004">
    <property type="protein sequence ID" value="SJZ37948.1"/>
    <property type="molecule type" value="Genomic_DNA"/>
</dbReference>
<dbReference type="PIRSF" id="PIRSF002854">
    <property type="entry name" value="MetQ"/>
    <property type="match status" value="1"/>
</dbReference>
<evidence type="ECO:0000256" key="4">
    <source>
        <dbReference type="ARBA" id="ARBA00023136"/>
    </source>
</evidence>
<dbReference type="AlphaFoldDB" id="A0A1T4K658"/>
<comment type="subcellular location">
    <subcellularLocation>
        <location evidence="1">Membrane</location>
        <topology evidence="1">Lipid-anchor</topology>
    </subcellularLocation>
</comment>
<dbReference type="OrthoDB" id="9812878at2"/>
<keyword evidence="3" id="KW-0732">Signal</keyword>
<reference evidence="7 8" key="1">
    <citation type="submission" date="2017-02" db="EMBL/GenBank/DDBJ databases">
        <authorList>
            <person name="Peterson S.W."/>
        </authorList>
    </citation>
    <scope>NUCLEOTIDE SEQUENCE [LARGE SCALE GENOMIC DNA]</scope>
    <source>
        <strain evidence="7 8">ATCC 700028</strain>
    </source>
</reference>
<dbReference type="STRING" id="180163.SAMN02745174_00336"/>
<dbReference type="InterPro" id="IPR004872">
    <property type="entry name" value="Lipoprotein_NlpA"/>
</dbReference>
<proteinExistence type="inferred from homology"/>
<dbReference type="RefSeq" id="WP_078692873.1">
    <property type="nucleotide sequence ID" value="NZ_FUWX01000004.1"/>
</dbReference>
<keyword evidence="4" id="KW-0472">Membrane</keyword>
<evidence type="ECO:0000313" key="7">
    <source>
        <dbReference type="EMBL" id="SJZ37948.1"/>
    </source>
</evidence>
<evidence type="ECO:0000313" key="8">
    <source>
        <dbReference type="Proteomes" id="UP000191153"/>
    </source>
</evidence>
<organism evidence="7 8">
    <name type="scientific">Cetobacterium ceti</name>
    <dbReference type="NCBI Taxonomy" id="180163"/>
    <lineage>
        <taxon>Bacteria</taxon>
        <taxon>Fusobacteriati</taxon>
        <taxon>Fusobacteriota</taxon>
        <taxon>Fusobacteriia</taxon>
        <taxon>Fusobacteriales</taxon>
        <taxon>Fusobacteriaceae</taxon>
        <taxon>Cetobacterium</taxon>
    </lineage>
</organism>
<evidence type="ECO:0000256" key="6">
    <source>
        <dbReference type="ARBA" id="ARBA00023288"/>
    </source>
</evidence>
<dbReference type="CDD" id="cd13597">
    <property type="entry name" value="PBP2_lipoprotein_Tp32"/>
    <property type="match status" value="1"/>
</dbReference>
<evidence type="ECO:0000256" key="1">
    <source>
        <dbReference type="ARBA" id="ARBA00004635"/>
    </source>
</evidence>
<dbReference type="Proteomes" id="UP000191153">
    <property type="component" value="Unassembled WGS sequence"/>
</dbReference>
<dbReference type="Pfam" id="PF03180">
    <property type="entry name" value="Lipoprotein_9"/>
    <property type="match status" value="1"/>
</dbReference>
<evidence type="ECO:0000256" key="5">
    <source>
        <dbReference type="ARBA" id="ARBA00023139"/>
    </source>
</evidence>
<dbReference type="Gene3D" id="3.40.190.10">
    <property type="entry name" value="Periplasmic binding protein-like II"/>
    <property type="match status" value="2"/>
</dbReference>
<keyword evidence="6" id="KW-0449">Lipoprotein</keyword>
<name>A0A1T4K658_9FUSO</name>
<dbReference type="PANTHER" id="PTHR30429:SF0">
    <property type="entry name" value="METHIONINE-BINDING LIPOPROTEIN METQ"/>
    <property type="match status" value="1"/>
</dbReference>
<protein>
    <submittedName>
        <fullName evidence="7">D-methionine transport system substrate-binding protein</fullName>
    </submittedName>
</protein>
<keyword evidence="5" id="KW-0564">Palmitate</keyword>
<evidence type="ECO:0000256" key="3">
    <source>
        <dbReference type="ARBA" id="ARBA00022729"/>
    </source>
</evidence>
<dbReference type="SUPFAM" id="SSF53850">
    <property type="entry name" value="Periplasmic binding protein-like II"/>
    <property type="match status" value="1"/>
</dbReference>
<gene>
    <name evidence="7" type="ORF">SAMN02745174_00336</name>
</gene>
<dbReference type="GO" id="GO:0016020">
    <property type="term" value="C:membrane"/>
    <property type="evidence" value="ECO:0007669"/>
    <property type="project" value="UniProtKB-SubCell"/>
</dbReference>
<keyword evidence="8" id="KW-1185">Reference proteome</keyword>
<accession>A0A1T4K658</accession>